<gene>
    <name evidence="3" type="ORF">A2828_00105</name>
</gene>
<dbReference type="SUPFAM" id="SSF54637">
    <property type="entry name" value="Thioesterase/thiol ester dehydrase-isomerase"/>
    <property type="match status" value="1"/>
</dbReference>
<keyword evidence="1" id="KW-0378">Hydrolase</keyword>
<dbReference type="NCBIfam" id="TIGR00369">
    <property type="entry name" value="unchar_dom_1"/>
    <property type="match status" value="1"/>
</dbReference>
<dbReference type="Pfam" id="PF03061">
    <property type="entry name" value="4HBT"/>
    <property type="match status" value="1"/>
</dbReference>
<protein>
    <recommendedName>
        <fullName evidence="2">Thioesterase domain-containing protein</fullName>
    </recommendedName>
</protein>
<sequence length="141" mass="15484">MGRLDELAVRASQEPLAEFLGIKFDFFSEGAVNASLPIRQDFLIPEGFVQGGVITTLADFAGVYAAMTKIKQGHAPAVSIDITFFRPFTLDDKTMHAVAVVQNESRSFVWVTVNVFVEKGKKKAQMTAIFAKPRQDNITAS</sequence>
<dbReference type="AlphaFoldDB" id="A0A1G2PHM5"/>
<name>A0A1G2PHM5_9BACT</name>
<dbReference type="InterPro" id="IPR029069">
    <property type="entry name" value="HotDog_dom_sf"/>
</dbReference>
<evidence type="ECO:0000256" key="1">
    <source>
        <dbReference type="ARBA" id="ARBA00022801"/>
    </source>
</evidence>
<reference evidence="3 4" key="1">
    <citation type="journal article" date="2016" name="Nat. Commun.">
        <title>Thousands of microbial genomes shed light on interconnected biogeochemical processes in an aquifer system.</title>
        <authorList>
            <person name="Anantharaman K."/>
            <person name="Brown C.T."/>
            <person name="Hug L.A."/>
            <person name="Sharon I."/>
            <person name="Castelle C.J."/>
            <person name="Probst A.J."/>
            <person name="Thomas B.C."/>
            <person name="Singh A."/>
            <person name="Wilkins M.J."/>
            <person name="Karaoz U."/>
            <person name="Brodie E.L."/>
            <person name="Williams K.H."/>
            <person name="Hubbard S.S."/>
            <person name="Banfield J.F."/>
        </authorList>
    </citation>
    <scope>NUCLEOTIDE SEQUENCE [LARGE SCALE GENOMIC DNA]</scope>
</reference>
<feature type="domain" description="Thioesterase" evidence="2">
    <location>
        <begin position="47"/>
        <end position="122"/>
    </location>
</feature>
<comment type="caution">
    <text evidence="3">The sequence shown here is derived from an EMBL/GenBank/DDBJ whole genome shotgun (WGS) entry which is preliminary data.</text>
</comment>
<dbReference type="CDD" id="cd03443">
    <property type="entry name" value="PaaI_thioesterase"/>
    <property type="match status" value="1"/>
</dbReference>
<evidence type="ECO:0000259" key="2">
    <source>
        <dbReference type="Pfam" id="PF03061"/>
    </source>
</evidence>
<evidence type="ECO:0000313" key="4">
    <source>
        <dbReference type="Proteomes" id="UP000178869"/>
    </source>
</evidence>
<evidence type="ECO:0000313" key="3">
    <source>
        <dbReference type="EMBL" id="OHA47259.1"/>
    </source>
</evidence>
<dbReference type="EMBL" id="MHSR01000005">
    <property type="protein sequence ID" value="OHA47259.1"/>
    <property type="molecule type" value="Genomic_DNA"/>
</dbReference>
<organism evidence="3 4">
    <name type="scientific">Candidatus Terrybacteria bacterium RIFCSPHIGHO2_01_FULL_43_35</name>
    <dbReference type="NCBI Taxonomy" id="1802361"/>
    <lineage>
        <taxon>Bacteria</taxon>
        <taxon>Candidatus Terryibacteriota</taxon>
    </lineage>
</organism>
<accession>A0A1G2PHM5</accession>
<dbReference type="GO" id="GO:0016289">
    <property type="term" value="F:acyl-CoA hydrolase activity"/>
    <property type="evidence" value="ECO:0007669"/>
    <property type="project" value="UniProtKB-ARBA"/>
</dbReference>
<dbReference type="Gene3D" id="3.10.129.10">
    <property type="entry name" value="Hotdog Thioesterase"/>
    <property type="match status" value="1"/>
</dbReference>
<proteinExistence type="predicted"/>
<dbReference type="Proteomes" id="UP000178869">
    <property type="component" value="Unassembled WGS sequence"/>
</dbReference>
<dbReference type="InterPro" id="IPR003736">
    <property type="entry name" value="PAAI_dom"/>
</dbReference>
<dbReference type="InterPro" id="IPR006683">
    <property type="entry name" value="Thioestr_dom"/>
</dbReference>